<accession>A0A5B8MSK3</accession>
<dbReference type="Pfam" id="PF01556">
    <property type="entry name" value="DnaJ_C"/>
    <property type="match status" value="1"/>
</dbReference>
<dbReference type="InterPro" id="IPR002939">
    <property type="entry name" value="DnaJ_C"/>
</dbReference>
<evidence type="ECO:0000259" key="2">
    <source>
        <dbReference type="PROSITE" id="PS50076"/>
    </source>
</evidence>
<dbReference type="Proteomes" id="UP000316726">
    <property type="component" value="Chromosome 11"/>
</dbReference>
<dbReference type="InterPro" id="IPR051339">
    <property type="entry name" value="DnaJ_subfamily_B"/>
</dbReference>
<dbReference type="FunFam" id="2.60.260.20:FF:000013">
    <property type="entry name" value="DnaJ subfamily B member 11"/>
    <property type="match status" value="1"/>
</dbReference>
<dbReference type="STRING" id="1764295.A0A5B8MSK3"/>
<dbReference type="Gene3D" id="2.60.260.20">
    <property type="entry name" value="Urease metallochaperone UreE, N-terminal domain"/>
    <property type="match status" value="2"/>
</dbReference>
<dbReference type="GO" id="GO:0006457">
    <property type="term" value="P:protein folding"/>
    <property type="evidence" value="ECO:0007669"/>
    <property type="project" value="InterPro"/>
</dbReference>
<dbReference type="PRINTS" id="PR00625">
    <property type="entry name" value="JDOMAIN"/>
</dbReference>
<name>A0A5B8MSK3_9CHLO</name>
<evidence type="ECO:0000313" key="3">
    <source>
        <dbReference type="EMBL" id="QDZ23738.1"/>
    </source>
</evidence>
<dbReference type="GO" id="GO:0051087">
    <property type="term" value="F:protein-folding chaperone binding"/>
    <property type="evidence" value="ECO:0007669"/>
    <property type="project" value="TreeGrafter"/>
</dbReference>
<dbReference type="FunFam" id="1.10.287.110:FF:000106">
    <property type="entry name" value="Putative heat shock protein-like protein"/>
    <property type="match status" value="1"/>
</dbReference>
<dbReference type="InterPro" id="IPR036869">
    <property type="entry name" value="J_dom_sf"/>
</dbReference>
<dbReference type="GO" id="GO:0005829">
    <property type="term" value="C:cytosol"/>
    <property type="evidence" value="ECO:0007669"/>
    <property type="project" value="TreeGrafter"/>
</dbReference>
<sequence>MGLDYYEILSLQRTATTADVQKAYRKLALKHHPDRTSSEDSVAVFGLISEAYDVLCNPKTKGFYDLYGEEGIKYGVTDGKGTKKGGFYACKKTPLETFVEFFGTENPFAALEDLSKSLQSVLGTPVLKPGKKKTIKLPVSLEDIYTGCNKMVENERKILFENGTVKAETKKFNIPISPGCKSGTRYVFDGAGHQVPGCKAGSIVYVVEEEAHPLFERDGADLIFKVQIPLVKSLTGFSIDLQTLDKRTLCIPVTNIVQTGDVLTIEDEGLPTGNGGKGCLVVAFEVLFPKVLSETQKQIIKSGFYLPSATSQAQQKSVDSYLGSFSNATEGWSVGFSK</sequence>
<gene>
    <name evidence="3" type="ORF">A3770_11p62560</name>
</gene>
<dbReference type="PANTHER" id="PTHR24078:SF519">
    <property type="entry name" value="DNAJ HOMOLOG SUBFAMILY B MEMBER 13"/>
    <property type="match status" value="1"/>
</dbReference>
<keyword evidence="4" id="KW-1185">Reference proteome</keyword>
<dbReference type="SUPFAM" id="SSF46565">
    <property type="entry name" value="Chaperone J-domain"/>
    <property type="match status" value="1"/>
</dbReference>
<evidence type="ECO:0000313" key="4">
    <source>
        <dbReference type="Proteomes" id="UP000316726"/>
    </source>
</evidence>
<proteinExistence type="predicted"/>
<dbReference type="SUPFAM" id="SSF49493">
    <property type="entry name" value="HSP40/DnaJ peptide-binding domain"/>
    <property type="match status" value="2"/>
</dbReference>
<dbReference type="InterPro" id="IPR008971">
    <property type="entry name" value="HSP40/DnaJ_pept-bd"/>
</dbReference>
<evidence type="ECO:0000256" key="1">
    <source>
        <dbReference type="ARBA" id="ARBA00023186"/>
    </source>
</evidence>
<dbReference type="Pfam" id="PF00226">
    <property type="entry name" value="DnaJ"/>
    <property type="match status" value="1"/>
</dbReference>
<dbReference type="PANTHER" id="PTHR24078">
    <property type="entry name" value="DNAJ HOMOLOG SUBFAMILY C MEMBER"/>
    <property type="match status" value="1"/>
</dbReference>
<organism evidence="3 4">
    <name type="scientific">Chloropicon primus</name>
    <dbReference type="NCBI Taxonomy" id="1764295"/>
    <lineage>
        <taxon>Eukaryota</taxon>
        <taxon>Viridiplantae</taxon>
        <taxon>Chlorophyta</taxon>
        <taxon>Chloropicophyceae</taxon>
        <taxon>Chloropicales</taxon>
        <taxon>Chloropicaceae</taxon>
        <taxon>Chloropicon</taxon>
    </lineage>
</organism>
<dbReference type="CDD" id="cd06257">
    <property type="entry name" value="DnaJ"/>
    <property type="match status" value="1"/>
</dbReference>
<feature type="domain" description="J" evidence="2">
    <location>
        <begin position="4"/>
        <end position="68"/>
    </location>
</feature>
<dbReference type="GO" id="GO:0051082">
    <property type="term" value="F:unfolded protein binding"/>
    <property type="evidence" value="ECO:0007669"/>
    <property type="project" value="InterPro"/>
</dbReference>
<dbReference type="AlphaFoldDB" id="A0A5B8MSK3"/>
<dbReference type="OrthoDB" id="550424at2759"/>
<protein>
    <submittedName>
        <fullName evidence="3">DnaJ-like protein</fullName>
    </submittedName>
</protein>
<dbReference type="CDD" id="cd10747">
    <property type="entry name" value="DnaJ_C"/>
    <property type="match status" value="1"/>
</dbReference>
<keyword evidence="1" id="KW-0143">Chaperone</keyword>
<dbReference type="InterPro" id="IPR001623">
    <property type="entry name" value="DnaJ_domain"/>
</dbReference>
<dbReference type="Gene3D" id="1.10.287.110">
    <property type="entry name" value="DnaJ domain"/>
    <property type="match status" value="1"/>
</dbReference>
<reference evidence="3 4" key="1">
    <citation type="submission" date="2018-07" db="EMBL/GenBank/DDBJ databases">
        <title>The complete nuclear genome of the prasinophyte Chloropicon primus (CCMP1205).</title>
        <authorList>
            <person name="Pombert J.-F."/>
            <person name="Otis C."/>
            <person name="Turmel M."/>
            <person name="Lemieux C."/>
        </authorList>
    </citation>
    <scope>NUCLEOTIDE SEQUENCE [LARGE SCALE GENOMIC DNA]</scope>
    <source>
        <strain evidence="3 4">CCMP1205</strain>
    </source>
</reference>
<dbReference type="PROSITE" id="PS50076">
    <property type="entry name" value="DNAJ_2"/>
    <property type="match status" value="1"/>
</dbReference>
<dbReference type="SMART" id="SM00271">
    <property type="entry name" value="DnaJ"/>
    <property type="match status" value="1"/>
</dbReference>
<dbReference type="EMBL" id="CP031044">
    <property type="protein sequence ID" value="QDZ23738.1"/>
    <property type="molecule type" value="Genomic_DNA"/>
</dbReference>